<comment type="caution">
    <text evidence="1">The sequence shown here is derived from an EMBL/GenBank/DDBJ whole genome shotgun (WGS) entry which is preliminary data.</text>
</comment>
<dbReference type="Proteomes" id="UP000664288">
    <property type="component" value="Unassembled WGS sequence"/>
</dbReference>
<dbReference type="SUPFAM" id="SSF52540">
    <property type="entry name" value="P-loop containing nucleoside triphosphate hydrolases"/>
    <property type="match status" value="1"/>
</dbReference>
<dbReference type="InterPro" id="IPR027417">
    <property type="entry name" value="P-loop_NTPase"/>
</dbReference>
<gene>
    <name evidence="1" type="ORF">J1C47_23410</name>
</gene>
<evidence type="ECO:0000313" key="2">
    <source>
        <dbReference type="Proteomes" id="UP000664288"/>
    </source>
</evidence>
<dbReference type="Gene3D" id="3.40.50.300">
    <property type="entry name" value="P-loop containing nucleotide triphosphate hydrolases"/>
    <property type="match status" value="1"/>
</dbReference>
<evidence type="ECO:0008006" key="3">
    <source>
        <dbReference type="Google" id="ProtNLM"/>
    </source>
</evidence>
<proteinExistence type="predicted"/>
<reference evidence="1 2" key="1">
    <citation type="submission" date="2021-03" db="EMBL/GenBank/DDBJ databases">
        <title>Whole genome sequence of Jiella sp. MQZ13P-4.</title>
        <authorList>
            <person name="Tuo L."/>
        </authorList>
    </citation>
    <scope>NUCLEOTIDE SEQUENCE [LARGE SCALE GENOMIC DNA]</scope>
    <source>
        <strain evidence="1 2">MQZ13P-4</strain>
    </source>
</reference>
<name>A0ABS3JDF9_9HYPH</name>
<dbReference type="EMBL" id="JAFMPY010000063">
    <property type="protein sequence ID" value="MBO0906596.1"/>
    <property type="molecule type" value="Genomic_DNA"/>
</dbReference>
<protein>
    <recommendedName>
        <fullName evidence="3">Sulfotransferase family protein</fullName>
    </recommendedName>
</protein>
<organism evidence="1 2">
    <name type="scientific">Jiella sonneratiae</name>
    <dbReference type="NCBI Taxonomy" id="2816856"/>
    <lineage>
        <taxon>Bacteria</taxon>
        <taxon>Pseudomonadati</taxon>
        <taxon>Pseudomonadota</taxon>
        <taxon>Alphaproteobacteria</taxon>
        <taxon>Hyphomicrobiales</taxon>
        <taxon>Aurantimonadaceae</taxon>
        <taxon>Jiella</taxon>
    </lineage>
</organism>
<dbReference type="InterPro" id="IPR040632">
    <property type="entry name" value="Sulfotransfer_4"/>
</dbReference>
<sequence>MKIFIIGMNKTATRSLHQFFKGNGVPSVHWDDGRLARAIRANIQNGSPPLQGYDDYIVFSDMELVGGKPGDLIEAYKYFRELDVAYPGSRFILNIRSPEGWLASRMNHSNGLYTRYYQRQYGGVNEADVLWRWRIDYYRHHADVLEYFSDKREQLIIFNIETDPIEALIERFADLWKLDAKWFGHKGKGIPRQMNASGH</sequence>
<keyword evidence="2" id="KW-1185">Reference proteome</keyword>
<evidence type="ECO:0000313" key="1">
    <source>
        <dbReference type="EMBL" id="MBO0906596.1"/>
    </source>
</evidence>
<dbReference type="RefSeq" id="WP_207353215.1">
    <property type="nucleotide sequence ID" value="NZ_JAFMPY010000063.1"/>
</dbReference>
<dbReference type="Pfam" id="PF17784">
    <property type="entry name" value="Sulfotransfer_4"/>
    <property type="match status" value="1"/>
</dbReference>
<accession>A0ABS3JDF9</accession>